<reference evidence="1 2" key="1">
    <citation type="journal article" date="2015" name="PLoS Negl. Trop. Dis.">
        <title>Distribution of Plasmids in Distinct Leptospira Pathogenic Species.</title>
        <authorList>
            <person name="Wang Y."/>
            <person name="Zhuang X."/>
            <person name="Zhong Y."/>
            <person name="Zhang C."/>
            <person name="Zhang Y."/>
            <person name="Zeng L."/>
            <person name="Zhu Y."/>
            <person name="He P."/>
            <person name="Dong K."/>
            <person name="Pal U."/>
            <person name="Guo X."/>
            <person name="Qin J."/>
        </authorList>
    </citation>
    <scope>NUCLEOTIDE SEQUENCE [LARGE SCALE GENOMIC DNA]</scope>
    <source>
        <strain evidence="1 2">56604</strain>
    </source>
</reference>
<proteinExistence type="predicted"/>
<evidence type="ECO:0000313" key="2">
    <source>
        <dbReference type="Proteomes" id="UP000058857"/>
    </source>
</evidence>
<accession>A0A0S2IRX9</accession>
<protein>
    <submittedName>
        <fullName evidence="1">Uncharacterized protein</fullName>
    </submittedName>
</protein>
<sequence>MNVQLGTNFGSNWEKEKNGKKYETFQNASDPKNIFYRVRY</sequence>
<dbReference type="Proteomes" id="UP000058857">
    <property type="component" value="Chromosome 1"/>
</dbReference>
<dbReference type="AlphaFoldDB" id="A0A0S2IRX9"/>
<dbReference type="EMBL" id="CP012029">
    <property type="protein sequence ID" value="ALO26410.1"/>
    <property type="molecule type" value="Genomic_DNA"/>
</dbReference>
<gene>
    <name evidence="1" type="ORF">LBBP_02150</name>
</gene>
<name>A0A0S2IRX9_LEPBO</name>
<organism evidence="1">
    <name type="scientific">Leptospira borgpetersenii serovar Ballum</name>
    <dbReference type="NCBI Taxonomy" id="280505"/>
    <lineage>
        <taxon>Bacteria</taxon>
        <taxon>Pseudomonadati</taxon>
        <taxon>Spirochaetota</taxon>
        <taxon>Spirochaetia</taxon>
        <taxon>Leptospirales</taxon>
        <taxon>Leptospiraceae</taxon>
        <taxon>Leptospira</taxon>
    </lineage>
</organism>
<evidence type="ECO:0000313" key="1">
    <source>
        <dbReference type="EMBL" id="ALO26410.1"/>
    </source>
</evidence>